<organism evidence="1 2">
    <name type="scientific">Hibiscus sabdariffa</name>
    <name type="common">roselle</name>
    <dbReference type="NCBI Taxonomy" id="183260"/>
    <lineage>
        <taxon>Eukaryota</taxon>
        <taxon>Viridiplantae</taxon>
        <taxon>Streptophyta</taxon>
        <taxon>Embryophyta</taxon>
        <taxon>Tracheophyta</taxon>
        <taxon>Spermatophyta</taxon>
        <taxon>Magnoliopsida</taxon>
        <taxon>eudicotyledons</taxon>
        <taxon>Gunneridae</taxon>
        <taxon>Pentapetalae</taxon>
        <taxon>rosids</taxon>
        <taxon>malvids</taxon>
        <taxon>Malvales</taxon>
        <taxon>Malvaceae</taxon>
        <taxon>Malvoideae</taxon>
        <taxon>Hibiscus</taxon>
    </lineage>
</organism>
<evidence type="ECO:0000313" key="2">
    <source>
        <dbReference type="Proteomes" id="UP001472677"/>
    </source>
</evidence>
<protein>
    <submittedName>
        <fullName evidence="1">Uncharacterized protein</fullName>
    </submittedName>
</protein>
<dbReference type="Proteomes" id="UP001472677">
    <property type="component" value="Unassembled WGS sequence"/>
</dbReference>
<keyword evidence="2" id="KW-1185">Reference proteome</keyword>
<reference evidence="1 2" key="1">
    <citation type="journal article" date="2024" name="G3 (Bethesda)">
        <title>Genome assembly of Hibiscus sabdariffa L. provides insights into metabolisms of medicinal natural products.</title>
        <authorList>
            <person name="Kim T."/>
        </authorList>
    </citation>
    <scope>NUCLEOTIDE SEQUENCE [LARGE SCALE GENOMIC DNA]</scope>
    <source>
        <strain evidence="1">TK-2024</strain>
        <tissue evidence="1">Old leaves</tissue>
    </source>
</reference>
<accession>A0ABR1ZU18</accession>
<name>A0ABR1ZU18_9ROSI</name>
<evidence type="ECO:0000313" key="1">
    <source>
        <dbReference type="EMBL" id="KAK8484159.1"/>
    </source>
</evidence>
<comment type="caution">
    <text evidence="1">The sequence shown here is derived from an EMBL/GenBank/DDBJ whole genome shotgun (WGS) entry which is preliminary data.</text>
</comment>
<gene>
    <name evidence="1" type="ORF">V6N12_053013</name>
</gene>
<dbReference type="EMBL" id="JBBPBM010001447">
    <property type="protein sequence ID" value="KAK8484159.1"/>
    <property type="molecule type" value="Genomic_DNA"/>
</dbReference>
<proteinExistence type="predicted"/>
<sequence length="136" mass="15823">MENQGQAGGNQGQAGNRFTRRLTQGEVHYQMILFPFVAVAAFFEFRPDVLSFMDVKDSLEKEWTFLVRFHAHAELGNYMSVSIPQFSMEKQLKANDEITFIEIPHREGEGPRKKFKVEIKRKIRLFGQDIWGELNV</sequence>